<dbReference type="Pfam" id="PF21070">
    <property type="entry name" value="IcmF_helical"/>
    <property type="match status" value="1"/>
</dbReference>
<accession>A0A4D8PUK3</accession>
<dbReference type="NCBIfam" id="TIGR03348">
    <property type="entry name" value="VI_IcmF"/>
    <property type="match status" value="1"/>
</dbReference>
<dbReference type="Pfam" id="PF14331">
    <property type="entry name" value="IcmF-related_N"/>
    <property type="match status" value="1"/>
</dbReference>
<keyword evidence="1" id="KW-0812">Transmembrane</keyword>
<dbReference type="InterPro" id="IPR048677">
    <property type="entry name" value="TssM1_hel"/>
</dbReference>
<feature type="transmembrane region" description="Helical" evidence="1">
    <location>
        <begin position="49"/>
        <end position="68"/>
    </location>
</feature>
<feature type="transmembrane region" description="Helical" evidence="1">
    <location>
        <begin position="444"/>
        <end position="463"/>
    </location>
</feature>
<proteinExistence type="predicted"/>
<dbReference type="PANTHER" id="PTHR36153">
    <property type="entry name" value="INNER MEMBRANE PROTEIN-RELATED"/>
    <property type="match status" value="1"/>
</dbReference>
<evidence type="ECO:0000259" key="5">
    <source>
        <dbReference type="Pfam" id="PF21070"/>
    </source>
</evidence>
<dbReference type="EMBL" id="CP032325">
    <property type="protein sequence ID" value="QCN99558.1"/>
    <property type="molecule type" value="Genomic_DNA"/>
</dbReference>
<evidence type="ECO:0000259" key="2">
    <source>
        <dbReference type="Pfam" id="PF06744"/>
    </source>
</evidence>
<sequence>MMGRLASALRSRWFFSLLGVALLGALLWFAGPLIGVGDARPFEDDAVRLAVILVALLAWAAALALAVLRKRRRAAAMVQGIAALSPDEPAVATADEIATLQERLNDALDRLRRNGKGAGAIYDLPWYVLIGPPGSGKTTALLNAGLRFPLAADNGSASVRGVGGTRNCDWWFADEAVLLDTAGRYTTQDSHAEVDAGAWLGFLDLLKRTRPRQPVNGALVAISLAELGAATPAVRNAHAAAVRQRLNQLYERLGVRLPVYVLFTKLDLVVGFTEFFADLGKDEREQVWGVTLPLEEASPLDRLPADLDALTERLQTRVLERLNAESLAERRNLVFGFPAQFASLKEPVADFLTAVFQPSRYEPRLMLRGVYFTSATQTGAPIDRLMAAMAGTFGLTAPAPAGAGPSGRSFFLTRLLREVVFGEAGLVGRDPRVEKRNRRVRRGAWAAAALVTLAGIGASALSYQRNTALAERVEAELDKTRALLGTSDGNPPMLGEQDLILDILDRLRGLTVGTEGMAGPTPVSMRFGLHQGDKLSPAADEAYHRALDHLFYPHLLLLMEYRLRGAMDRPDLLYEGLKAYLMLGGVGRKDGPALDAALVKEWMALDWAATYRGTDSESVRSRLAAHLDTLLAKPPMALPLDEPLVAQVRATLLRESPSARAYRIVRRAAEERAPPEWRVIDHAGPAGAQVFIRQSNQPLTAGMPGLFTHKGFHEAFLPNLGRVAERIAGDAWVLGPQTLGPQTLGPQTAAAGRDGVARIQGEVLTLYYNEFARNWDGLLADLSLARFRSVDEAATVLNAAAGPMSPVRTLVQAVARETDLATAPPAANPVDAAQQAAGQTQAGQRLAGLAEQFGLKTGGKPGQPVSDRFQTLRDLAFGRSGGPAGLDQVLASLDGLYQQVSRVAGLPGQGEGDKAAAVRLGQQLAATAATLPEPLRSWIGGMGQQTSVAALGSLRTQINTVWQASVVPFCERAVKGRYPLQPSSRNEAAVDDFARLFAPSGLIDSFFNANLKPYVDTTRQPWRWQRIGGMDLDLSEPVLEQFRRAATIREAFFATGSPRPDVKFTLTPRTIDPRIETVEIDLEGQLVTFQAGVNRGVTVQWPMPISTNVSAVTFVAGGTTDTPNKVQARSASGPWSVFRLFREARFEPRGPDRAIVTFAGGGMSASFELRASSIVNPFSLPDMEQFQCPPNL</sequence>
<dbReference type="Pfam" id="PF06744">
    <property type="entry name" value="IcmF_C"/>
    <property type="match status" value="1"/>
</dbReference>
<evidence type="ECO:0000313" key="7">
    <source>
        <dbReference type="Proteomes" id="UP000298595"/>
    </source>
</evidence>
<dbReference type="Proteomes" id="UP000298595">
    <property type="component" value="Plasmid p4"/>
</dbReference>
<evidence type="ECO:0000259" key="3">
    <source>
        <dbReference type="Pfam" id="PF06761"/>
    </source>
</evidence>
<protein>
    <submittedName>
        <fullName evidence="6">Type VI secretion system membrane subunit TssM</fullName>
    </submittedName>
</protein>
<dbReference type="InterPro" id="IPR027417">
    <property type="entry name" value="P-loop_NTPase"/>
</dbReference>
<dbReference type="AlphaFoldDB" id="A0A4D8PUK3"/>
<feature type="domain" description="IcmF-related" evidence="3">
    <location>
        <begin position="501"/>
        <end position="819"/>
    </location>
</feature>
<name>A0A4D8PUK3_9PROT</name>
<feature type="domain" description="Type VI secretion system component TssM1 N-terminal" evidence="4">
    <location>
        <begin position="193"/>
        <end position="447"/>
    </location>
</feature>
<dbReference type="KEGG" id="aare:D3093_30285"/>
<organism evidence="6 7">
    <name type="scientific">Azospirillum argentinense</name>
    <dbReference type="NCBI Taxonomy" id="2970906"/>
    <lineage>
        <taxon>Bacteria</taxon>
        <taxon>Pseudomonadati</taxon>
        <taxon>Pseudomonadota</taxon>
        <taxon>Alphaproteobacteria</taxon>
        <taxon>Rhodospirillales</taxon>
        <taxon>Azospirillaceae</taxon>
        <taxon>Azospirillum</taxon>
    </lineage>
</organism>
<dbReference type="InterPro" id="IPR053156">
    <property type="entry name" value="T6SS_TssM-like"/>
</dbReference>
<dbReference type="RefSeq" id="WP_137118350.1">
    <property type="nucleotide sequence ID" value="NZ_CP032325.1"/>
</dbReference>
<dbReference type="InterPro" id="IPR010623">
    <property type="entry name" value="IcmF_C"/>
</dbReference>
<dbReference type="InterPro" id="IPR017731">
    <property type="entry name" value="TssM1-like"/>
</dbReference>
<reference evidence="6 7" key="1">
    <citation type="submission" date="2018-09" db="EMBL/GenBank/DDBJ databases">
        <title>Whole genome based analysis of evolution and adaptive divergence in Indian and Brazilian strains of Azospirillum brasilense.</title>
        <authorList>
            <person name="Singh C."/>
            <person name="Tripathi A.K."/>
        </authorList>
    </citation>
    <scope>NUCLEOTIDE SEQUENCE [LARGE SCALE GENOMIC DNA]</scope>
    <source>
        <strain evidence="6 7">MTCC4035</strain>
        <plasmid evidence="6 7">p4</plasmid>
    </source>
</reference>
<dbReference type="SUPFAM" id="SSF52540">
    <property type="entry name" value="P-loop containing nucleoside triphosphate hydrolases"/>
    <property type="match status" value="1"/>
</dbReference>
<dbReference type="InterPro" id="IPR025743">
    <property type="entry name" value="TssM1_N"/>
</dbReference>
<evidence type="ECO:0000313" key="6">
    <source>
        <dbReference type="EMBL" id="QCN99558.1"/>
    </source>
</evidence>
<keyword evidence="1" id="KW-1133">Transmembrane helix</keyword>
<feature type="domain" description="Type VI secretion system IcmF C-terminal" evidence="2">
    <location>
        <begin position="1064"/>
        <end position="1173"/>
    </location>
</feature>
<dbReference type="PANTHER" id="PTHR36153:SF1">
    <property type="entry name" value="TYPE VI SECRETION SYSTEM COMPONENT TSSM1"/>
    <property type="match status" value="1"/>
</dbReference>
<dbReference type="InterPro" id="IPR009612">
    <property type="entry name" value="IcmF-rel"/>
</dbReference>
<gene>
    <name evidence="6" type="primary">tssM</name>
    <name evidence="6" type="ORF">D3093_30285</name>
</gene>
<evidence type="ECO:0000256" key="1">
    <source>
        <dbReference type="SAM" id="Phobius"/>
    </source>
</evidence>
<feature type="domain" description="Type VI secretion system component TssM1 helical" evidence="5">
    <location>
        <begin position="957"/>
        <end position="1057"/>
    </location>
</feature>
<keyword evidence="6" id="KW-0614">Plasmid</keyword>
<evidence type="ECO:0000259" key="4">
    <source>
        <dbReference type="Pfam" id="PF14331"/>
    </source>
</evidence>
<keyword evidence="1" id="KW-0472">Membrane</keyword>
<dbReference type="Pfam" id="PF06761">
    <property type="entry name" value="IcmF-related"/>
    <property type="match status" value="1"/>
</dbReference>
<geneLocation type="plasmid" evidence="6 7">
    <name>p4</name>
</geneLocation>